<accession>A0A835CDT2</accession>
<gene>
    <name evidence="1" type="ORF">G2W53_010211</name>
</gene>
<keyword evidence="2" id="KW-1185">Reference proteome</keyword>
<dbReference type="Proteomes" id="UP000634136">
    <property type="component" value="Unassembled WGS sequence"/>
</dbReference>
<protein>
    <submittedName>
        <fullName evidence="1">Uncharacterized protein</fullName>
    </submittedName>
</protein>
<comment type="caution">
    <text evidence="1">The sequence shown here is derived from an EMBL/GenBank/DDBJ whole genome shotgun (WGS) entry which is preliminary data.</text>
</comment>
<reference evidence="1" key="1">
    <citation type="submission" date="2020-09" db="EMBL/GenBank/DDBJ databases">
        <title>Genome-Enabled Discovery of Anthraquinone Biosynthesis in Senna tora.</title>
        <authorList>
            <person name="Kang S.-H."/>
            <person name="Pandey R.P."/>
            <person name="Lee C.-M."/>
            <person name="Sim J.-S."/>
            <person name="Jeong J.-T."/>
            <person name="Choi B.-S."/>
            <person name="Jung M."/>
            <person name="Ginzburg D."/>
            <person name="Zhao K."/>
            <person name="Won S.Y."/>
            <person name="Oh T.-J."/>
            <person name="Yu Y."/>
            <person name="Kim N.-H."/>
            <person name="Lee O.R."/>
            <person name="Lee T.-H."/>
            <person name="Bashyal P."/>
            <person name="Kim T.-S."/>
            <person name="Lee W.-H."/>
            <person name="Kawkins C."/>
            <person name="Kim C.-K."/>
            <person name="Kim J.S."/>
            <person name="Ahn B.O."/>
            <person name="Rhee S.Y."/>
            <person name="Sohng J.K."/>
        </authorList>
    </citation>
    <scope>NUCLEOTIDE SEQUENCE</scope>
    <source>
        <tissue evidence="1">Leaf</tissue>
    </source>
</reference>
<sequence length="64" mass="7328">MGVWDEGGCLLKKKQSRKRRTYGLRRRMSSRISKGSFDKKHVKLRVPDCSSFANPAFLEIIADA</sequence>
<dbReference type="AlphaFoldDB" id="A0A835CDT2"/>
<name>A0A835CDT2_9FABA</name>
<evidence type="ECO:0000313" key="2">
    <source>
        <dbReference type="Proteomes" id="UP000634136"/>
    </source>
</evidence>
<evidence type="ECO:0000313" key="1">
    <source>
        <dbReference type="EMBL" id="KAF7835352.1"/>
    </source>
</evidence>
<proteinExistence type="predicted"/>
<organism evidence="1 2">
    <name type="scientific">Senna tora</name>
    <dbReference type="NCBI Taxonomy" id="362788"/>
    <lineage>
        <taxon>Eukaryota</taxon>
        <taxon>Viridiplantae</taxon>
        <taxon>Streptophyta</taxon>
        <taxon>Embryophyta</taxon>
        <taxon>Tracheophyta</taxon>
        <taxon>Spermatophyta</taxon>
        <taxon>Magnoliopsida</taxon>
        <taxon>eudicotyledons</taxon>
        <taxon>Gunneridae</taxon>
        <taxon>Pentapetalae</taxon>
        <taxon>rosids</taxon>
        <taxon>fabids</taxon>
        <taxon>Fabales</taxon>
        <taxon>Fabaceae</taxon>
        <taxon>Caesalpinioideae</taxon>
        <taxon>Cassia clade</taxon>
        <taxon>Senna</taxon>
    </lineage>
</organism>
<dbReference type="EMBL" id="JAAIUW010000004">
    <property type="protein sequence ID" value="KAF7835352.1"/>
    <property type="molecule type" value="Genomic_DNA"/>
</dbReference>